<dbReference type="EMBL" id="CP000155">
    <property type="protein sequence ID" value="ABC27795.1"/>
    <property type="molecule type" value="Genomic_DNA"/>
</dbReference>
<dbReference type="STRING" id="349521.HCH_00904"/>
<keyword evidence="2" id="KW-1185">Reference proteome</keyword>
<name>Q2SNH9_HAHCH</name>
<evidence type="ECO:0000313" key="1">
    <source>
        <dbReference type="EMBL" id="ABC27795.1"/>
    </source>
</evidence>
<gene>
    <name evidence="1" type="ordered locus">HCH_00904</name>
</gene>
<protein>
    <recommendedName>
        <fullName evidence="3">Lipoprotein</fullName>
    </recommendedName>
</protein>
<organism evidence="1 2">
    <name type="scientific">Hahella chejuensis (strain KCTC 2396)</name>
    <dbReference type="NCBI Taxonomy" id="349521"/>
    <lineage>
        <taxon>Bacteria</taxon>
        <taxon>Pseudomonadati</taxon>
        <taxon>Pseudomonadota</taxon>
        <taxon>Gammaproteobacteria</taxon>
        <taxon>Oceanospirillales</taxon>
        <taxon>Hahellaceae</taxon>
        <taxon>Hahella</taxon>
    </lineage>
</organism>
<reference evidence="1 2" key="1">
    <citation type="journal article" date="2005" name="Nucleic Acids Res.">
        <title>Genomic blueprint of Hahella chejuensis, a marine microbe producing an algicidal agent.</title>
        <authorList>
            <person name="Jeong H."/>
            <person name="Yim J.H."/>
            <person name="Lee C."/>
            <person name="Choi S.-H."/>
            <person name="Park Y.K."/>
            <person name="Yoon S.H."/>
            <person name="Hur C.-G."/>
            <person name="Kang H.-Y."/>
            <person name="Kim D."/>
            <person name="Lee H.H."/>
            <person name="Park K.H."/>
            <person name="Park S.-H."/>
            <person name="Park H.-S."/>
            <person name="Lee H.K."/>
            <person name="Oh T.K."/>
            <person name="Kim J.F."/>
        </authorList>
    </citation>
    <scope>NUCLEOTIDE SEQUENCE [LARGE SCALE GENOMIC DNA]</scope>
    <source>
        <strain evidence="1 2">KCTC 2396</strain>
    </source>
</reference>
<accession>Q2SNH9</accession>
<dbReference type="RefSeq" id="WP_011394870.1">
    <property type="nucleotide sequence ID" value="NC_007645.1"/>
</dbReference>
<evidence type="ECO:0008006" key="3">
    <source>
        <dbReference type="Google" id="ProtNLM"/>
    </source>
</evidence>
<dbReference type="HOGENOM" id="CLU_1169533_0_0_6"/>
<dbReference type="AlphaFoldDB" id="Q2SNH9"/>
<dbReference type="KEGG" id="hch:HCH_00904"/>
<sequence>MKKFAFAAITLLYLSGCATSPHFNRAALEEASAQPGHPKEYTRADSVKEIDALKPQAELPLRLYVPQPANDNPWSQEEIEEIESWKPFLKQNGLVSELFVAPESTRKHCYQYDNCQLEEQRMEAARFQADAWLAFDINSSEEEYANPLSILNITLVGMWVVPAHHTSSDIRLEGSLVDVRNGYLYAFARAFGKASQTRPFMYSERYETRRLARLDALKNFGERLRQETSASAAPAL</sequence>
<dbReference type="Proteomes" id="UP000000238">
    <property type="component" value="Chromosome"/>
</dbReference>
<dbReference type="OrthoDB" id="9777656at2"/>
<dbReference type="eggNOG" id="ENOG5032KBZ">
    <property type="taxonomic scope" value="Bacteria"/>
</dbReference>
<proteinExistence type="predicted"/>
<evidence type="ECO:0000313" key="2">
    <source>
        <dbReference type="Proteomes" id="UP000000238"/>
    </source>
</evidence>